<dbReference type="PANTHER" id="PTHR22550">
    <property type="entry name" value="SPORE GERMINATION PROTEIN"/>
    <property type="match status" value="1"/>
</dbReference>
<dbReference type="InterPro" id="IPR019734">
    <property type="entry name" value="TPR_rpt"/>
</dbReference>
<dbReference type="AlphaFoldDB" id="A0A3B0WHM0"/>
<reference evidence="4" key="1">
    <citation type="submission" date="2018-06" db="EMBL/GenBank/DDBJ databases">
        <authorList>
            <person name="Zhirakovskaya E."/>
        </authorList>
    </citation>
    <scope>NUCLEOTIDE SEQUENCE</scope>
</reference>
<dbReference type="Gene3D" id="1.25.40.10">
    <property type="entry name" value="Tetratricopeptide repeat domain"/>
    <property type="match status" value="1"/>
</dbReference>
<sequence length="606" mass="68527">MMTAMISELVWSSFHFLRPHMLWLLIPAAVLLYFWLNNTSRQDGWQQSCDPELLQAMQIQSASKATRWTWLYWPITLITIVALAGPAVRQMPVPMVKNQSALIVALDVSKSMLSDDLKPSRLQRAKFKIQDLLENRKDGQTALVVYSGDAFVVTPLTDDTETIVSLLDVIDPSIMPVSGTNTLAALDKATDLLAQAGVNKGQILLVTDSIDMYKTEDRLSEINAAGITIHVLAVGTAEGAPIPTNQGFLKDLRGQIVIPQVDYASLQQAAQLGQGRFSVLSNSVSEDQLYEVKPENDGDNSTEDAKFDEQGGESFIDDGPLLALLIIPLLAMLYRRGILMVLCVGFMLNSETSYALSWDDLWLNNDQQAYRQLETAPADAYNQAQNKQIKAAAAYKKQDFKAAKNLYPENGQSLNDYYNRGNALAQAGDFENALESYAQALTFDPEDEDTLYNKNIVEQALQQQEQQQQNQENQESGESQENQDSEQSQQDQQQQQSSEQERQEQQQQAEQDQQVEADNEQQADQEEQQSEEQQAQQQEQAEQQQQEIELTPEEKALDAEEKQAMEQWLRRIKDDPGGLMRRKFLYQYHKRNQDGESYDNQTTEDW</sequence>
<keyword evidence="2" id="KW-0812">Transmembrane</keyword>
<feature type="compositionally biased region" description="Basic and acidic residues" evidence="1">
    <location>
        <begin position="552"/>
        <end position="564"/>
    </location>
</feature>
<dbReference type="PROSITE" id="PS50293">
    <property type="entry name" value="TPR_REGION"/>
    <property type="match status" value="1"/>
</dbReference>
<dbReference type="SUPFAM" id="SSF53300">
    <property type="entry name" value="vWA-like"/>
    <property type="match status" value="1"/>
</dbReference>
<evidence type="ECO:0000313" key="4">
    <source>
        <dbReference type="EMBL" id="VAW43996.1"/>
    </source>
</evidence>
<dbReference type="InterPro" id="IPR036465">
    <property type="entry name" value="vWFA_dom_sf"/>
</dbReference>
<feature type="transmembrane region" description="Helical" evidence="2">
    <location>
        <begin position="20"/>
        <end position="36"/>
    </location>
</feature>
<organism evidence="4">
    <name type="scientific">hydrothermal vent metagenome</name>
    <dbReference type="NCBI Taxonomy" id="652676"/>
    <lineage>
        <taxon>unclassified sequences</taxon>
        <taxon>metagenomes</taxon>
        <taxon>ecological metagenomes</taxon>
    </lineage>
</organism>
<dbReference type="SUPFAM" id="SSF48452">
    <property type="entry name" value="TPR-like"/>
    <property type="match status" value="1"/>
</dbReference>
<dbReference type="Gene3D" id="3.40.50.410">
    <property type="entry name" value="von Willebrand factor, type A domain"/>
    <property type="match status" value="1"/>
</dbReference>
<gene>
    <name evidence="4" type="ORF">MNBD_GAMMA02-1337</name>
</gene>
<evidence type="ECO:0000259" key="3">
    <source>
        <dbReference type="PROSITE" id="PS50234"/>
    </source>
</evidence>
<dbReference type="PANTHER" id="PTHR22550:SF14">
    <property type="entry name" value="VWFA DOMAIN-CONTAINING PROTEIN"/>
    <property type="match status" value="1"/>
</dbReference>
<dbReference type="EMBL" id="UOFA01000056">
    <property type="protein sequence ID" value="VAW43996.1"/>
    <property type="molecule type" value="Genomic_DNA"/>
</dbReference>
<feature type="transmembrane region" description="Helical" evidence="2">
    <location>
        <begin position="70"/>
        <end position="88"/>
    </location>
</feature>
<evidence type="ECO:0000256" key="2">
    <source>
        <dbReference type="SAM" id="Phobius"/>
    </source>
</evidence>
<dbReference type="Pfam" id="PF13519">
    <property type="entry name" value="VWA_2"/>
    <property type="match status" value="1"/>
</dbReference>
<feature type="domain" description="VWFA" evidence="3">
    <location>
        <begin position="101"/>
        <end position="284"/>
    </location>
</feature>
<protein>
    <submittedName>
        <fullName evidence="4">Aerotolerance protein BatB / Aerotolerance protein BatC</fullName>
    </submittedName>
</protein>
<feature type="compositionally biased region" description="Low complexity" evidence="1">
    <location>
        <begin position="462"/>
        <end position="498"/>
    </location>
</feature>
<dbReference type="SMART" id="SM00028">
    <property type="entry name" value="TPR"/>
    <property type="match status" value="1"/>
</dbReference>
<dbReference type="InterPro" id="IPR002035">
    <property type="entry name" value="VWF_A"/>
</dbReference>
<name>A0A3B0WHM0_9ZZZZ</name>
<feature type="compositionally biased region" description="Acidic residues" evidence="1">
    <location>
        <begin position="513"/>
        <end position="530"/>
    </location>
</feature>
<dbReference type="Pfam" id="PF00515">
    <property type="entry name" value="TPR_1"/>
    <property type="match status" value="1"/>
</dbReference>
<dbReference type="SMART" id="SM00327">
    <property type="entry name" value="VWA"/>
    <property type="match status" value="1"/>
</dbReference>
<dbReference type="InterPro" id="IPR011990">
    <property type="entry name" value="TPR-like_helical_dom_sf"/>
</dbReference>
<keyword evidence="2" id="KW-0472">Membrane</keyword>
<accession>A0A3B0WHM0</accession>
<feature type="region of interest" description="Disordered" evidence="1">
    <location>
        <begin position="462"/>
        <end position="564"/>
    </location>
</feature>
<dbReference type="PROSITE" id="PS50234">
    <property type="entry name" value="VWFA"/>
    <property type="match status" value="1"/>
</dbReference>
<keyword evidence="2" id="KW-1133">Transmembrane helix</keyword>
<feature type="region of interest" description="Disordered" evidence="1">
    <location>
        <begin position="292"/>
        <end position="312"/>
    </location>
</feature>
<dbReference type="InterPro" id="IPR050768">
    <property type="entry name" value="UPF0353/GerABKA_families"/>
</dbReference>
<proteinExistence type="predicted"/>
<evidence type="ECO:0000256" key="1">
    <source>
        <dbReference type="SAM" id="MobiDB-lite"/>
    </source>
</evidence>
<feature type="compositionally biased region" description="Low complexity" evidence="1">
    <location>
        <begin position="531"/>
        <end position="547"/>
    </location>
</feature>
<dbReference type="PROSITE" id="PS50005">
    <property type="entry name" value="TPR"/>
    <property type="match status" value="1"/>
</dbReference>